<dbReference type="Proteomes" id="UP000027120">
    <property type="component" value="Unassembled WGS sequence"/>
</dbReference>
<dbReference type="EMBL" id="KK786040">
    <property type="protein sequence ID" value="KDO40252.1"/>
    <property type="molecule type" value="Genomic_DNA"/>
</dbReference>
<dbReference type="AlphaFoldDB" id="A0A067DMM6"/>
<proteinExistence type="predicted"/>
<reference evidence="1 2" key="1">
    <citation type="submission" date="2014-04" db="EMBL/GenBank/DDBJ databases">
        <authorList>
            <consortium name="International Citrus Genome Consortium"/>
            <person name="Gmitter F."/>
            <person name="Chen C."/>
            <person name="Farmerie W."/>
            <person name="Harkins T."/>
            <person name="Desany B."/>
            <person name="Mohiuddin M."/>
            <person name="Kodira C."/>
            <person name="Borodovsky M."/>
            <person name="Lomsadze A."/>
            <person name="Burns P."/>
            <person name="Jenkins J."/>
            <person name="Prochnik S."/>
            <person name="Shu S."/>
            <person name="Chapman J."/>
            <person name="Pitluck S."/>
            <person name="Schmutz J."/>
            <person name="Rokhsar D."/>
        </authorList>
    </citation>
    <scope>NUCLEOTIDE SEQUENCE</scope>
</reference>
<accession>A0A067DMM6</accession>
<evidence type="ECO:0000313" key="2">
    <source>
        <dbReference type="Proteomes" id="UP000027120"/>
    </source>
</evidence>
<protein>
    <submittedName>
        <fullName evidence="1">Uncharacterized protein</fullName>
    </submittedName>
</protein>
<name>A0A067DMM6_CITSI</name>
<gene>
    <name evidence="1" type="ORF">CISIN_1g0311052mg</name>
</gene>
<sequence>DSGAQVELSDPGVSLRQTIRTLDYRASKCFRSLSDDFGMTVVGFNTHSTDIPTQSDDDNSGDELQHFRYLVNYNFITTKTTSSRAMMIPSCLHLRTPGDMI</sequence>
<keyword evidence="2" id="KW-1185">Reference proteome</keyword>
<evidence type="ECO:0000313" key="1">
    <source>
        <dbReference type="EMBL" id="KDO40252.1"/>
    </source>
</evidence>
<feature type="non-terminal residue" evidence="1">
    <location>
        <position position="1"/>
    </location>
</feature>
<organism evidence="1 2">
    <name type="scientific">Citrus sinensis</name>
    <name type="common">Sweet orange</name>
    <name type="synonym">Citrus aurantium var. sinensis</name>
    <dbReference type="NCBI Taxonomy" id="2711"/>
    <lineage>
        <taxon>Eukaryota</taxon>
        <taxon>Viridiplantae</taxon>
        <taxon>Streptophyta</taxon>
        <taxon>Embryophyta</taxon>
        <taxon>Tracheophyta</taxon>
        <taxon>Spermatophyta</taxon>
        <taxon>Magnoliopsida</taxon>
        <taxon>eudicotyledons</taxon>
        <taxon>Gunneridae</taxon>
        <taxon>Pentapetalae</taxon>
        <taxon>rosids</taxon>
        <taxon>malvids</taxon>
        <taxon>Sapindales</taxon>
        <taxon>Rutaceae</taxon>
        <taxon>Aurantioideae</taxon>
        <taxon>Citrus</taxon>
    </lineage>
</organism>